<dbReference type="AlphaFoldDB" id="A0AAV0IWJ7"/>
<comment type="caution">
    <text evidence="5">The sequence shown here is derived from an EMBL/GenBank/DDBJ whole genome shotgun (WGS) entry which is preliminary data.</text>
</comment>
<dbReference type="Pfam" id="PF13041">
    <property type="entry name" value="PPR_2"/>
    <property type="match status" value="1"/>
</dbReference>
<dbReference type="FunFam" id="1.25.40.10:FF:000253">
    <property type="entry name" value="Pentatricopeptide repeat-containing protein"/>
    <property type="match status" value="1"/>
</dbReference>
<accession>A0AAV0IWJ7</accession>
<dbReference type="Gene3D" id="1.25.40.10">
    <property type="entry name" value="Tetratricopeptide repeat domain"/>
    <property type="match status" value="3"/>
</dbReference>
<organism evidence="5 6">
    <name type="scientific">Linum tenue</name>
    <dbReference type="NCBI Taxonomy" id="586396"/>
    <lineage>
        <taxon>Eukaryota</taxon>
        <taxon>Viridiplantae</taxon>
        <taxon>Streptophyta</taxon>
        <taxon>Embryophyta</taxon>
        <taxon>Tracheophyta</taxon>
        <taxon>Spermatophyta</taxon>
        <taxon>Magnoliopsida</taxon>
        <taxon>eudicotyledons</taxon>
        <taxon>Gunneridae</taxon>
        <taxon>Pentapetalae</taxon>
        <taxon>rosids</taxon>
        <taxon>fabids</taxon>
        <taxon>Malpighiales</taxon>
        <taxon>Linaceae</taxon>
        <taxon>Linum</taxon>
    </lineage>
</organism>
<keyword evidence="6" id="KW-1185">Reference proteome</keyword>
<dbReference type="NCBIfam" id="TIGR00756">
    <property type="entry name" value="PPR"/>
    <property type="match status" value="3"/>
</dbReference>
<evidence type="ECO:0000256" key="3">
    <source>
        <dbReference type="PROSITE-ProRule" id="PRU00708"/>
    </source>
</evidence>
<evidence type="ECO:0000256" key="4">
    <source>
        <dbReference type="SAM" id="MobiDB-lite"/>
    </source>
</evidence>
<dbReference type="InterPro" id="IPR011990">
    <property type="entry name" value="TPR-like_helical_dom_sf"/>
</dbReference>
<evidence type="ECO:0000313" key="6">
    <source>
        <dbReference type="Proteomes" id="UP001154282"/>
    </source>
</evidence>
<dbReference type="Pfam" id="PF01535">
    <property type="entry name" value="PPR"/>
    <property type="match status" value="3"/>
</dbReference>
<dbReference type="SUPFAM" id="SSF48452">
    <property type="entry name" value="TPR-like"/>
    <property type="match status" value="1"/>
</dbReference>
<evidence type="ECO:0000256" key="1">
    <source>
        <dbReference type="ARBA" id="ARBA00007626"/>
    </source>
</evidence>
<evidence type="ECO:0000256" key="2">
    <source>
        <dbReference type="ARBA" id="ARBA00022737"/>
    </source>
</evidence>
<name>A0AAV0IWJ7_9ROSI</name>
<feature type="region of interest" description="Disordered" evidence="4">
    <location>
        <begin position="22"/>
        <end position="48"/>
    </location>
</feature>
<dbReference type="GO" id="GO:0003729">
    <property type="term" value="F:mRNA binding"/>
    <property type="evidence" value="ECO:0007669"/>
    <property type="project" value="UniProtKB-ARBA"/>
</dbReference>
<dbReference type="PROSITE" id="PS51375">
    <property type="entry name" value="PPR"/>
    <property type="match status" value="2"/>
</dbReference>
<comment type="similarity">
    <text evidence="1">Belongs to the PPR family. P subfamily.</text>
</comment>
<protein>
    <recommendedName>
        <fullName evidence="7">Pentatricopeptide repeat-containing protein</fullName>
    </recommendedName>
</protein>
<dbReference type="PANTHER" id="PTHR45717:SF45">
    <property type="entry name" value="OS12G0527900 PROTEIN"/>
    <property type="match status" value="1"/>
</dbReference>
<dbReference type="InterPro" id="IPR002885">
    <property type="entry name" value="PPR_rpt"/>
</dbReference>
<feature type="repeat" description="PPR" evidence="3">
    <location>
        <begin position="221"/>
        <end position="255"/>
    </location>
</feature>
<dbReference type="GO" id="GO:0005739">
    <property type="term" value="C:mitochondrion"/>
    <property type="evidence" value="ECO:0007669"/>
    <property type="project" value="TreeGrafter"/>
</dbReference>
<proteinExistence type="inferred from homology"/>
<feature type="repeat" description="PPR" evidence="3">
    <location>
        <begin position="361"/>
        <end position="395"/>
    </location>
</feature>
<gene>
    <name evidence="5" type="ORF">LITE_LOCUS10869</name>
</gene>
<reference evidence="5" key="1">
    <citation type="submission" date="2022-08" db="EMBL/GenBank/DDBJ databases">
        <authorList>
            <person name="Gutierrez-Valencia J."/>
        </authorList>
    </citation>
    <scope>NUCLEOTIDE SEQUENCE</scope>
</reference>
<dbReference type="Proteomes" id="UP001154282">
    <property type="component" value="Unassembled WGS sequence"/>
</dbReference>
<dbReference type="PANTHER" id="PTHR45717">
    <property type="entry name" value="OS12G0527900 PROTEIN"/>
    <property type="match status" value="1"/>
</dbReference>
<dbReference type="EMBL" id="CAMGYJ010000004">
    <property type="protein sequence ID" value="CAI0400716.1"/>
    <property type="molecule type" value="Genomic_DNA"/>
</dbReference>
<keyword evidence="2" id="KW-0677">Repeat</keyword>
<sequence>MLQRSASTVRAIVAATSRRFSAEAAVTPPPPKEKAVAAAGRSKSGSGGAVKENLRKSLINLVYAKRSAVVAIRKWKEEGNKVQKYELNRIVRELRTLKRYKHALEVCEWMRQQPDIKLVAGDYAVHLDLVTKVRGLASAEKFFEDLPENMRGRLACTSLLHSYVRNKLPSKAEALMEKMKECDFLKSPLPFNHMLSIYIANKQLEKVPEVIQDLNKHTKPDIFTYNLWLTACSGEDDAETAEKVFKELKKSKLDPDWVTYSILTNLYIKNKLHEQALPMLKEMEKQASRKNRLVYPSLISLYTGIGDSEAVHRLWKEMKWNFRKMNDAEYICMVSSLSKLGELAEVERVYNEWESVSTSHRPGVPNVLIAAYMNKNQLEEAKAMHKRMEQKGIPPCYTTWELLTWVHLKTGEIEKALDCFKNAVASVQKWNPDARLIRGVLDAVEQKGDVERAEQFLVMLRGAGCLSTDVYNSLLRTYARAGKMPLVVVERMKKDKVELDEGTRELIGKTRDLPLAGASGSNSLLSIFGFPTAQRLGVMVVELSEISKPPNQTTLVEEVSIAVGTQSI</sequence>
<evidence type="ECO:0008006" key="7">
    <source>
        <dbReference type="Google" id="ProtNLM"/>
    </source>
</evidence>
<evidence type="ECO:0000313" key="5">
    <source>
        <dbReference type="EMBL" id="CAI0400716.1"/>
    </source>
</evidence>